<evidence type="ECO:0000313" key="1">
    <source>
        <dbReference type="EMBL" id="KIA95103.1"/>
    </source>
</evidence>
<evidence type="ECO:0000313" key="2">
    <source>
        <dbReference type="Proteomes" id="UP000031246"/>
    </source>
</evidence>
<dbReference type="CDD" id="cd02440">
    <property type="entry name" value="AdoMet_MTases"/>
    <property type="match status" value="1"/>
</dbReference>
<dbReference type="SUPFAM" id="SSF53335">
    <property type="entry name" value="S-adenosyl-L-methionine-dependent methyltransferases"/>
    <property type="match status" value="1"/>
</dbReference>
<accession>A0A0C1FTJ3</accession>
<protein>
    <submittedName>
        <fullName evidence="1">Uncharacterized protein</fullName>
    </submittedName>
</protein>
<organism evidence="1 2">
    <name type="scientific">Pedobacter kyungheensis</name>
    <dbReference type="NCBI Taxonomy" id="1069985"/>
    <lineage>
        <taxon>Bacteria</taxon>
        <taxon>Pseudomonadati</taxon>
        <taxon>Bacteroidota</taxon>
        <taxon>Sphingobacteriia</taxon>
        <taxon>Sphingobacteriales</taxon>
        <taxon>Sphingobacteriaceae</taxon>
        <taxon>Pedobacter</taxon>
    </lineage>
</organism>
<sequence>MLQNFRLYSQYYDLLYKDKDYALETDYIDQLIKQYKPKSKNVLELGSGTGRHANLFSQNGYHVYGIERSSEMVNIANQSKRENIEFQVSDISAFEVNKQFDIALSLFHVISYLNSNQDLILTFQNVYRYLNKGGLFIFDVWHSAAVHALIPEKRTKQLSNGKISVIRNANPIIYPEQNVVEVNYDIEVTDLKSGTKTVFTEKHPMRHFSKPEIELLAFATQFEILHSEEFLTKAIPSEDTWGVCYILKKI</sequence>
<dbReference type="AlphaFoldDB" id="A0A0C1FTJ3"/>
<gene>
    <name evidence="1" type="ORF">OC25_07115</name>
</gene>
<dbReference type="InterPro" id="IPR029063">
    <property type="entry name" value="SAM-dependent_MTases_sf"/>
</dbReference>
<keyword evidence="2" id="KW-1185">Reference proteome</keyword>
<dbReference type="Proteomes" id="UP000031246">
    <property type="component" value="Unassembled WGS sequence"/>
</dbReference>
<dbReference type="PANTHER" id="PTHR43861">
    <property type="entry name" value="TRANS-ACONITATE 2-METHYLTRANSFERASE-RELATED"/>
    <property type="match status" value="1"/>
</dbReference>
<dbReference type="Gene3D" id="2.20.130.10">
    <property type="entry name" value="CAC2371-like domains"/>
    <property type="match status" value="1"/>
</dbReference>
<dbReference type="OrthoDB" id="9789123at2"/>
<dbReference type="EMBL" id="JSYN01000006">
    <property type="protein sequence ID" value="KIA95103.1"/>
    <property type="molecule type" value="Genomic_DNA"/>
</dbReference>
<comment type="caution">
    <text evidence="1">The sequence shown here is derived from an EMBL/GenBank/DDBJ whole genome shotgun (WGS) entry which is preliminary data.</text>
</comment>
<dbReference type="Gene3D" id="3.40.50.150">
    <property type="entry name" value="Vaccinia Virus protein VP39"/>
    <property type="match status" value="1"/>
</dbReference>
<reference evidence="1 2" key="1">
    <citation type="submission" date="2014-10" db="EMBL/GenBank/DDBJ databases">
        <title>Pedobacter Kyungheensis.</title>
        <authorList>
            <person name="Anderson B.M."/>
            <person name="Newman J.D."/>
        </authorList>
    </citation>
    <scope>NUCLEOTIDE SEQUENCE [LARGE SCALE GENOMIC DNA]</scope>
    <source>
        <strain evidence="1 2">KACC 16221</strain>
    </source>
</reference>
<dbReference type="Pfam" id="PF13489">
    <property type="entry name" value="Methyltransf_23"/>
    <property type="match status" value="1"/>
</dbReference>
<proteinExistence type="predicted"/>
<name>A0A0C1FTJ3_9SPHI</name>